<protein>
    <submittedName>
        <fullName evidence="1">Uncharacterized protein</fullName>
    </submittedName>
</protein>
<organism evidence="1 2">
    <name type="scientific">Quercus rubra</name>
    <name type="common">Northern red oak</name>
    <name type="synonym">Quercus borealis</name>
    <dbReference type="NCBI Taxonomy" id="3512"/>
    <lineage>
        <taxon>Eukaryota</taxon>
        <taxon>Viridiplantae</taxon>
        <taxon>Streptophyta</taxon>
        <taxon>Embryophyta</taxon>
        <taxon>Tracheophyta</taxon>
        <taxon>Spermatophyta</taxon>
        <taxon>Magnoliopsida</taxon>
        <taxon>eudicotyledons</taxon>
        <taxon>Gunneridae</taxon>
        <taxon>Pentapetalae</taxon>
        <taxon>rosids</taxon>
        <taxon>fabids</taxon>
        <taxon>Fagales</taxon>
        <taxon>Fagaceae</taxon>
        <taxon>Quercus</taxon>
    </lineage>
</organism>
<proteinExistence type="predicted"/>
<evidence type="ECO:0000313" key="1">
    <source>
        <dbReference type="EMBL" id="KAK4595012.1"/>
    </source>
</evidence>
<name>A0AAN7FJ22_QUERU</name>
<gene>
    <name evidence="1" type="ORF">RGQ29_018664</name>
</gene>
<evidence type="ECO:0000313" key="2">
    <source>
        <dbReference type="Proteomes" id="UP001324115"/>
    </source>
</evidence>
<reference evidence="1 2" key="1">
    <citation type="journal article" date="2023" name="G3 (Bethesda)">
        <title>A haplotype-resolved chromosome-scale genome for Quercus rubra L. provides insights into the genetics of adaptive traits for red oak species.</title>
        <authorList>
            <person name="Kapoor B."/>
            <person name="Jenkins J."/>
            <person name="Schmutz J."/>
            <person name="Zhebentyayeva T."/>
            <person name="Kuelheim C."/>
            <person name="Coggeshall M."/>
            <person name="Heim C."/>
            <person name="Lasky J.R."/>
            <person name="Leites L."/>
            <person name="Islam-Faridi N."/>
            <person name="Romero-Severson J."/>
            <person name="DeLeo V.L."/>
            <person name="Lucas S.M."/>
            <person name="Lazic D."/>
            <person name="Gailing O."/>
            <person name="Carlson J."/>
            <person name="Staton M."/>
        </authorList>
    </citation>
    <scope>NUCLEOTIDE SEQUENCE [LARGE SCALE GENOMIC DNA]</scope>
    <source>
        <strain evidence="1">Pseudo-F2</strain>
    </source>
</reference>
<keyword evidence="2" id="KW-1185">Reference proteome</keyword>
<dbReference type="AlphaFoldDB" id="A0AAN7FJ22"/>
<accession>A0AAN7FJ22</accession>
<dbReference type="EMBL" id="JAXUIC010000004">
    <property type="protein sequence ID" value="KAK4595012.1"/>
    <property type="molecule type" value="Genomic_DNA"/>
</dbReference>
<dbReference type="Proteomes" id="UP001324115">
    <property type="component" value="Unassembled WGS sequence"/>
</dbReference>
<comment type="caution">
    <text evidence="1">The sequence shown here is derived from an EMBL/GenBank/DDBJ whole genome shotgun (WGS) entry which is preliminary data.</text>
</comment>
<sequence length="51" mass="5762">MVSELLPNWTIFAKKVLTPKYSMCRTCNSCAHYSHKLSPQISTLCGQFSPI</sequence>